<dbReference type="CDD" id="cd09917">
    <property type="entry name" value="F-box_SF"/>
    <property type="match status" value="2"/>
</dbReference>
<feature type="domain" description="F-box" evidence="1">
    <location>
        <begin position="23"/>
        <end position="77"/>
    </location>
</feature>
<dbReference type="InterPro" id="IPR036047">
    <property type="entry name" value="F-box-like_dom_sf"/>
</dbReference>
<dbReference type="PROSITE" id="PS50181">
    <property type="entry name" value="FBOX"/>
    <property type="match status" value="1"/>
</dbReference>
<dbReference type="SUPFAM" id="SSF81383">
    <property type="entry name" value="F-box domain"/>
    <property type="match status" value="1"/>
</dbReference>
<proteinExistence type="predicted"/>
<accession>A0AAV5WAA3</accession>
<dbReference type="AlphaFoldDB" id="A0AAV5WAA3"/>
<sequence length="351" mass="41020">MSRSYGSLIVKEKKELGEEFSSQPSLLDLPSEIISKIFSYLDIRSRLKFGVNRRLHQIEKNARTSLLHISDETIAKIFSYLDVRNRLKFRVNRRLNTIEKDSKFYIEFMIIEQVSNTLETEWFVYFGRGNPMWRVAHGYNNGSGLLNKRKSDSFFLCLPRLATNTRFRRISVELHVIPFDHSLVQNISNIDADTLTLDQGNNYVDVLSLVRNKKNLVYEGWIMNKHASANLVHELYKMVLNNMEALENVKIGMHTNERTKFLNFLGITIDGEEYRSSSNTVEMFHCNYGGIYILDKNVRICIQEILSDLISIKIDRYEDSDDMNKWKETLEKIVVEGNYENVSMHSSNFVR</sequence>
<comment type="caution">
    <text evidence="2">The sequence shown here is derived from an EMBL/GenBank/DDBJ whole genome shotgun (WGS) entry which is preliminary data.</text>
</comment>
<keyword evidence="3" id="KW-1185">Reference proteome</keyword>
<name>A0AAV5WAA3_9BILA</name>
<protein>
    <recommendedName>
        <fullName evidence="1">F-box domain-containing protein</fullName>
    </recommendedName>
</protein>
<dbReference type="Pfam" id="PF00646">
    <property type="entry name" value="F-box"/>
    <property type="match status" value="1"/>
</dbReference>
<evidence type="ECO:0000313" key="3">
    <source>
        <dbReference type="Proteomes" id="UP001432322"/>
    </source>
</evidence>
<dbReference type="EMBL" id="BTSY01000005">
    <property type="protein sequence ID" value="GMT27917.1"/>
    <property type="molecule type" value="Genomic_DNA"/>
</dbReference>
<evidence type="ECO:0000259" key="1">
    <source>
        <dbReference type="PROSITE" id="PS50181"/>
    </source>
</evidence>
<dbReference type="Proteomes" id="UP001432322">
    <property type="component" value="Unassembled WGS sequence"/>
</dbReference>
<organism evidence="2 3">
    <name type="scientific">Pristionchus fissidentatus</name>
    <dbReference type="NCBI Taxonomy" id="1538716"/>
    <lineage>
        <taxon>Eukaryota</taxon>
        <taxon>Metazoa</taxon>
        <taxon>Ecdysozoa</taxon>
        <taxon>Nematoda</taxon>
        <taxon>Chromadorea</taxon>
        <taxon>Rhabditida</taxon>
        <taxon>Rhabditina</taxon>
        <taxon>Diplogasteromorpha</taxon>
        <taxon>Diplogasteroidea</taxon>
        <taxon>Neodiplogasteridae</taxon>
        <taxon>Pristionchus</taxon>
    </lineage>
</organism>
<evidence type="ECO:0000313" key="2">
    <source>
        <dbReference type="EMBL" id="GMT27917.1"/>
    </source>
</evidence>
<gene>
    <name evidence="2" type="ORF">PFISCL1PPCAC_19214</name>
</gene>
<dbReference type="InterPro" id="IPR001810">
    <property type="entry name" value="F-box_dom"/>
</dbReference>
<dbReference type="SMART" id="SM00256">
    <property type="entry name" value="FBOX"/>
    <property type="match status" value="2"/>
</dbReference>
<reference evidence="2" key="1">
    <citation type="submission" date="2023-10" db="EMBL/GenBank/DDBJ databases">
        <title>Genome assembly of Pristionchus species.</title>
        <authorList>
            <person name="Yoshida K."/>
            <person name="Sommer R.J."/>
        </authorList>
    </citation>
    <scope>NUCLEOTIDE SEQUENCE</scope>
    <source>
        <strain evidence="2">RS5133</strain>
    </source>
</reference>